<reference evidence="4 5" key="1">
    <citation type="submission" date="2016-10" db="EMBL/GenBank/DDBJ databases">
        <authorList>
            <person name="de Groot N.N."/>
        </authorList>
    </citation>
    <scope>NUCLEOTIDE SEQUENCE [LARGE SCALE GENOMIC DNA]</scope>
    <source>
        <strain evidence="4 5">ATCC 700224</strain>
    </source>
</reference>
<keyword evidence="5" id="KW-1185">Reference proteome</keyword>
<dbReference type="SUPFAM" id="SSF50475">
    <property type="entry name" value="FMN-binding split barrel"/>
    <property type="match status" value="1"/>
</dbReference>
<feature type="domain" description="Flavin reductase like" evidence="3">
    <location>
        <begin position="12"/>
        <end position="155"/>
    </location>
</feature>
<protein>
    <submittedName>
        <fullName evidence="4">NADH-FMN oxidoreductase RutF, flavin reductase (DIM6/NTAB) family</fullName>
    </submittedName>
</protein>
<gene>
    <name evidence="4" type="ORF">SAMN05421720_101422</name>
</gene>
<dbReference type="PANTHER" id="PTHR30466:SF11">
    <property type="entry name" value="FLAVIN-DEPENDENT MONOOXYGENASE, REDUCTASE SUBUNIT HSAB"/>
    <property type="match status" value="1"/>
</dbReference>
<keyword evidence="2" id="KW-0560">Oxidoreductase</keyword>
<dbReference type="STRING" id="69960.SAMN05421720_101422"/>
<evidence type="ECO:0000259" key="3">
    <source>
        <dbReference type="SMART" id="SM00903"/>
    </source>
</evidence>
<evidence type="ECO:0000313" key="5">
    <source>
        <dbReference type="Proteomes" id="UP000199412"/>
    </source>
</evidence>
<organism evidence="4 5">
    <name type="scientific">Rhodospira trueperi</name>
    <dbReference type="NCBI Taxonomy" id="69960"/>
    <lineage>
        <taxon>Bacteria</taxon>
        <taxon>Pseudomonadati</taxon>
        <taxon>Pseudomonadota</taxon>
        <taxon>Alphaproteobacteria</taxon>
        <taxon>Rhodospirillales</taxon>
        <taxon>Rhodospirillaceae</taxon>
        <taxon>Rhodospira</taxon>
    </lineage>
</organism>
<proteinExistence type="inferred from homology"/>
<accession>A0A1G6X9Y6</accession>
<dbReference type="InterPro" id="IPR012349">
    <property type="entry name" value="Split_barrel_FMN-bd"/>
</dbReference>
<evidence type="ECO:0000256" key="1">
    <source>
        <dbReference type="ARBA" id="ARBA00008898"/>
    </source>
</evidence>
<dbReference type="InterPro" id="IPR002563">
    <property type="entry name" value="Flavin_Rdtase-like_dom"/>
</dbReference>
<sequence>MSVDESAFRKAMGCFASGVTVVTACTAEGQPVGLTVSAFSSVSLRPPLVLICLGDRTSNLESFRRGPFAVNILAESQRDISTRFAEKRDDRFDGISHAPGENGAPVLAGCLATVECDVHDVFTVGDHDIIVGAVTRVSGPEEAGPLVHCRGQYAGLA</sequence>
<dbReference type="GO" id="GO:0042602">
    <property type="term" value="F:riboflavin reductase (NADPH) activity"/>
    <property type="evidence" value="ECO:0007669"/>
    <property type="project" value="TreeGrafter"/>
</dbReference>
<evidence type="ECO:0000313" key="4">
    <source>
        <dbReference type="EMBL" id="SDD74918.1"/>
    </source>
</evidence>
<dbReference type="OrthoDB" id="9792858at2"/>
<dbReference type="Proteomes" id="UP000199412">
    <property type="component" value="Unassembled WGS sequence"/>
</dbReference>
<dbReference type="RefSeq" id="WP_092782126.1">
    <property type="nucleotide sequence ID" value="NZ_FNAP01000001.1"/>
</dbReference>
<dbReference type="InterPro" id="IPR050268">
    <property type="entry name" value="NADH-dep_flavin_reductase"/>
</dbReference>
<dbReference type="AlphaFoldDB" id="A0A1G6X9Y6"/>
<dbReference type="Pfam" id="PF01613">
    <property type="entry name" value="Flavin_Reduct"/>
    <property type="match status" value="1"/>
</dbReference>
<evidence type="ECO:0000256" key="2">
    <source>
        <dbReference type="ARBA" id="ARBA00023002"/>
    </source>
</evidence>
<comment type="similarity">
    <text evidence="1">Belongs to the non-flavoprotein flavin reductase family.</text>
</comment>
<dbReference type="SMART" id="SM00903">
    <property type="entry name" value="Flavin_Reduct"/>
    <property type="match status" value="1"/>
</dbReference>
<dbReference type="EMBL" id="FNAP01000001">
    <property type="protein sequence ID" value="SDD74918.1"/>
    <property type="molecule type" value="Genomic_DNA"/>
</dbReference>
<dbReference type="PANTHER" id="PTHR30466">
    <property type="entry name" value="FLAVIN REDUCTASE"/>
    <property type="match status" value="1"/>
</dbReference>
<dbReference type="GO" id="GO:0010181">
    <property type="term" value="F:FMN binding"/>
    <property type="evidence" value="ECO:0007669"/>
    <property type="project" value="InterPro"/>
</dbReference>
<name>A0A1G6X9Y6_9PROT</name>
<dbReference type="Gene3D" id="2.30.110.10">
    <property type="entry name" value="Electron Transport, Fmn-binding Protein, Chain A"/>
    <property type="match status" value="1"/>
</dbReference>